<accession>A0A7W9IMY2</accession>
<reference evidence="3 4" key="1">
    <citation type="submission" date="2020-08" db="EMBL/GenBank/DDBJ databases">
        <title>Sequencing the genomes of 1000 actinobacteria strains.</title>
        <authorList>
            <person name="Klenk H.-P."/>
        </authorList>
    </citation>
    <scope>NUCLEOTIDE SEQUENCE [LARGE SCALE GENOMIC DNA]</scope>
    <source>
        <strain evidence="3 4">DSM 46887</strain>
    </source>
</reference>
<dbReference type="SUPFAM" id="SSF55874">
    <property type="entry name" value="ATPase domain of HSP90 chaperone/DNA topoisomerase II/histidine kinase"/>
    <property type="match status" value="1"/>
</dbReference>
<gene>
    <name evidence="3" type="ORF">F4562_006387</name>
</gene>
<keyword evidence="1" id="KW-0808">Transferase</keyword>
<name>A0A7W9IMY2_9ACTN</name>
<comment type="caution">
    <text evidence="3">The sequence shown here is derived from an EMBL/GenBank/DDBJ whole genome shotgun (WGS) entry which is preliminary data.</text>
</comment>
<evidence type="ECO:0000313" key="3">
    <source>
        <dbReference type="EMBL" id="MBB5823325.1"/>
    </source>
</evidence>
<sequence>MSGFRRKDVDGESEVLGKACLELDPASASKARAYVREWIGADHPAYEDVRLAASELVANAVLHTCRRNPGDLVSLALLRRAGLLHVAVTDPGGGPWEPEAPRAVPDDEERGRGLGIVGELSRWCWGVLDHADGSRTVWCVLGGHAPGVPCG</sequence>
<dbReference type="Pfam" id="PF13581">
    <property type="entry name" value="HATPase_c_2"/>
    <property type="match status" value="1"/>
</dbReference>
<dbReference type="InterPro" id="IPR050267">
    <property type="entry name" value="Anti-sigma-factor_SerPK"/>
</dbReference>
<protein>
    <submittedName>
        <fullName evidence="3">Anti-sigma regulatory factor (Ser/Thr protein kinase)</fullName>
    </submittedName>
</protein>
<keyword evidence="4" id="KW-1185">Reference proteome</keyword>
<dbReference type="RefSeq" id="WP_184540398.1">
    <property type="nucleotide sequence ID" value="NZ_JACHMP010000001.1"/>
</dbReference>
<dbReference type="InterPro" id="IPR036890">
    <property type="entry name" value="HATPase_C_sf"/>
</dbReference>
<dbReference type="InterPro" id="IPR003594">
    <property type="entry name" value="HATPase_dom"/>
</dbReference>
<keyword evidence="1" id="KW-0418">Kinase</keyword>
<keyword evidence="1" id="KW-0723">Serine/threonine-protein kinase</keyword>
<evidence type="ECO:0000256" key="1">
    <source>
        <dbReference type="ARBA" id="ARBA00022527"/>
    </source>
</evidence>
<feature type="domain" description="Histidine kinase/HSP90-like ATPase" evidence="2">
    <location>
        <begin position="22"/>
        <end position="124"/>
    </location>
</feature>
<dbReference type="Gene3D" id="3.30.565.10">
    <property type="entry name" value="Histidine kinase-like ATPase, C-terminal domain"/>
    <property type="match status" value="1"/>
</dbReference>
<evidence type="ECO:0000313" key="4">
    <source>
        <dbReference type="Proteomes" id="UP000540685"/>
    </source>
</evidence>
<dbReference type="PANTHER" id="PTHR35526:SF3">
    <property type="entry name" value="ANTI-SIGMA-F FACTOR RSBW"/>
    <property type="match status" value="1"/>
</dbReference>
<dbReference type="GO" id="GO:0004674">
    <property type="term" value="F:protein serine/threonine kinase activity"/>
    <property type="evidence" value="ECO:0007669"/>
    <property type="project" value="UniProtKB-KW"/>
</dbReference>
<dbReference type="Proteomes" id="UP000540685">
    <property type="component" value="Unassembled WGS sequence"/>
</dbReference>
<dbReference type="EMBL" id="JACHMP010000001">
    <property type="protein sequence ID" value="MBB5823325.1"/>
    <property type="molecule type" value="Genomic_DNA"/>
</dbReference>
<dbReference type="AlphaFoldDB" id="A0A7W9IMY2"/>
<dbReference type="PANTHER" id="PTHR35526">
    <property type="entry name" value="ANTI-SIGMA-F FACTOR RSBW-RELATED"/>
    <property type="match status" value="1"/>
</dbReference>
<evidence type="ECO:0000259" key="2">
    <source>
        <dbReference type="Pfam" id="PF13581"/>
    </source>
</evidence>
<dbReference type="CDD" id="cd16936">
    <property type="entry name" value="HATPase_RsbW-like"/>
    <property type="match status" value="1"/>
</dbReference>
<proteinExistence type="predicted"/>
<organism evidence="3 4">
    <name type="scientific">Streptosporangium becharense</name>
    <dbReference type="NCBI Taxonomy" id="1816182"/>
    <lineage>
        <taxon>Bacteria</taxon>
        <taxon>Bacillati</taxon>
        <taxon>Actinomycetota</taxon>
        <taxon>Actinomycetes</taxon>
        <taxon>Streptosporangiales</taxon>
        <taxon>Streptosporangiaceae</taxon>
        <taxon>Streptosporangium</taxon>
    </lineage>
</organism>